<dbReference type="EMBL" id="FN563149">
    <property type="protein sequence ID" value="CBH47834.1"/>
    <property type="molecule type" value="Genomic_DNA"/>
</dbReference>
<feature type="transmembrane region" description="Helical" evidence="8">
    <location>
        <begin position="233"/>
        <end position="254"/>
    </location>
</feature>
<protein>
    <submittedName>
        <fullName evidence="11">Adenylate/guanylate cyclase and histidine kinase domains</fullName>
    </submittedName>
</protein>
<evidence type="ECO:0000313" key="12">
    <source>
        <dbReference type="Proteomes" id="UP000006892"/>
    </source>
</evidence>
<organism evidence="11">
    <name type="scientific">Rhodococcus hoagii (strain 103S)</name>
    <name type="common">Rhodococcus equi</name>
    <dbReference type="NCBI Taxonomy" id="685727"/>
    <lineage>
        <taxon>Bacteria</taxon>
        <taxon>Bacillati</taxon>
        <taxon>Actinomycetota</taxon>
        <taxon>Actinomycetes</taxon>
        <taxon>Mycobacteriales</taxon>
        <taxon>Nocardiaceae</taxon>
        <taxon>Prescottella</taxon>
    </lineage>
</organism>
<evidence type="ECO:0000256" key="5">
    <source>
        <dbReference type="ARBA" id="ARBA00022989"/>
    </source>
</evidence>
<dbReference type="RefSeq" id="WP_013415636.1">
    <property type="nucleotide sequence ID" value="NC_014659.1"/>
</dbReference>
<dbReference type="KEGG" id="req:REQ_17660"/>
<dbReference type="CDD" id="cd06225">
    <property type="entry name" value="HAMP"/>
    <property type="match status" value="1"/>
</dbReference>
<dbReference type="InterPro" id="IPR050697">
    <property type="entry name" value="Adenylyl/Guanylyl_Cyclase_3/4"/>
</dbReference>
<dbReference type="Pfam" id="PF00672">
    <property type="entry name" value="HAMP"/>
    <property type="match status" value="1"/>
</dbReference>
<dbReference type="GO" id="GO:0004016">
    <property type="term" value="F:adenylate cyclase activity"/>
    <property type="evidence" value="ECO:0007669"/>
    <property type="project" value="UniProtKB-ARBA"/>
</dbReference>
<comment type="subcellular location">
    <subcellularLocation>
        <location evidence="1">Cell membrane</location>
        <topology evidence="1">Multi-pass membrane protein</topology>
    </subcellularLocation>
</comment>
<evidence type="ECO:0000313" key="11">
    <source>
        <dbReference type="EMBL" id="CBH47834.1"/>
    </source>
</evidence>
<accession>A0A3S5Y5H1</accession>
<keyword evidence="11" id="KW-0808">Transferase</keyword>
<feature type="domain" description="HAMP" evidence="10">
    <location>
        <begin position="257"/>
        <end position="309"/>
    </location>
</feature>
<evidence type="ECO:0000256" key="1">
    <source>
        <dbReference type="ARBA" id="ARBA00004651"/>
    </source>
</evidence>
<evidence type="ECO:0000259" key="9">
    <source>
        <dbReference type="PROSITE" id="PS50125"/>
    </source>
</evidence>
<keyword evidence="4 8" id="KW-0812">Transmembrane</keyword>
<dbReference type="PANTHER" id="PTHR43081:SF17">
    <property type="entry name" value="BLL5647 PROTEIN"/>
    <property type="match status" value="1"/>
</dbReference>
<dbReference type="InterPro" id="IPR001054">
    <property type="entry name" value="A/G_cyclase"/>
</dbReference>
<name>A0A3S5Y5H1_RHOH1</name>
<dbReference type="SUPFAM" id="SSF158472">
    <property type="entry name" value="HAMP domain-like"/>
    <property type="match status" value="1"/>
</dbReference>
<evidence type="ECO:0000256" key="4">
    <source>
        <dbReference type="ARBA" id="ARBA00022692"/>
    </source>
</evidence>
<feature type="transmembrane region" description="Helical" evidence="8">
    <location>
        <begin position="196"/>
        <end position="221"/>
    </location>
</feature>
<dbReference type="PROSITE" id="PS50125">
    <property type="entry name" value="GUANYLATE_CYCLASE_2"/>
    <property type="match status" value="1"/>
</dbReference>
<keyword evidence="5 8" id="KW-1133">Transmembrane helix</keyword>
<feature type="region of interest" description="Disordered" evidence="7">
    <location>
        <begin position="511"/>
        <end position="532"/>
    </location>
</feature>
<dbReference type="SMART" id="SM00044">
    <property type="entry name" value="CYCc"/>
    <property type="match status" value="1"/>
</dbReference>
<feature type="transmembrane region" description="Helical" evidence="8">
    <location>
        <begin position="127"/>
        <end position="144"/>
    </location>
</feature>
<feature type="transmembrane region" description="Helical" evidence="8">
    <location>
        <begin position="156"/>
        <end position="175"/>
    </location>
</feature>
<feature type="domain" description="Guanylate cyclase" evidence="9">
    <location>
        <begin position="341"/>
        <end position="465"/>
    </location>
</feature>
<dbReference type="InterPro" id="IPR003660">
    <property type="entry name" value="HAMP_dom"/>
</dbReference>
<evidence type="ECO:0000256" key="8">
    <source>
        <dbReference type="SAM" id="Phobius"/>
    </source>
</evidence>
<dbReference type="InterPro" id="IPR029787">
    <property type="entry name" value="Nucleotide_cyclase"/>
</dbReference>
<dbReference type="Pfam" id="PF00211">
    <property type="entry name" value="Guanylate_cyc"/>
    <property type="match status" value="1"/>
</dbReference>
<reference evidence="11" key="1">
    <citation type="journal article" date="2010" name="PLoS Genet.">
        <title>The genome of a pathogenic rhodococcus: cooptive virulence underpinned by key gene acquisitions.</title>
        <authorList>
            <person name="Letek M."/>
            <person name="Gonzalez P."/>
            <person name="Macarthur I."/>
            <person name="Rodriguez H."/>
            <person name="Freeman T.C."/>
            <person name="Valero-Rello A."/>
            <person name="Blanco M."/>
            <person name="Buckley T."/>
            <person name="Cherevach I."/>
            <person name="Fahey R."/>
            <person name="Hapeshi A."/>
            <person name="Holdstock J."/>
            <person name="Leadon D."/>
            <person name="Navas J."/>
            <person name="Ocampo A."/>
            <person name="Quail M.A."/>
            <person name="Sanders M."/>
            <person name="Scortti M.M."/>
            <person name="Prescott J.F."/>
            <person name="Fogarty U."/>
            <person name="Meijer W.G."/>
            <person name="Parkhill J."/>
            <person name="Bentley S.D."/>
            <person name="Vazquez-Boland J.A."/>
        </authorList>
    </citation>
    <scope>NUCLEOTIDE SEQUENCE [LARGE SCALE GENOMIC DNA]</scope>
    <source>
        <strain evidence="11 12">103S</strain>
    </source>
</reference>
<dbReference type="Gene3D" id="6.10.340.10">
    <property type="match status" value="1"/>
</dbReference>
<dbReference type="Gene3D" id="3.30.70.1230">
    <property type="entry name" value="Nucleotide cyclase"/>
    <property type="match status" value="1"/>
</dbReference>
<evidence type="ECO:0000256" key="7">
    <source>
        <dbReference type="SAM" id="MobiDB-lite"/>
    </source>
</evidence>
<proteinExistence type="inferred from homology"/>
<dbReference type="GO" id="GO:0035556">
    <property type="term" value="P:intracellular signal transduction"/>
    <property type="evidence" value="ECO:0007669"/>
    <property type="project" value="InterPro"/>
</dbReference>
<gene>
    <name evidence="11" type="ordered locus">REQ_17660</name>
</gene>
<sequence length="532" mass="57181">MDPRRSASTPLGSRLLGTPSEAPRIRRIRVQTLLTTSLLGANLVGAAVVAILVTYVVPGPMMLDDEFRFLNFVFVPVYLAVALLVGTVRGTRRALHSLEWMMQDRTPTRAEQLAALTMSWRLTKMQIGQWTIALVILTTCYGLVEPEAIPKVAFTIAFGGLTICAFSHVFSEFALRPAAARALAAGTRPRIRLGGVVGRTMLAWILGTGVPMTGLVIVAIFSYFNRETTREQLIVAIVGLGAITLIFGLLLILLSARATVAPIRAVKAGMSRIEEGDLDAAVVVYDGTELGELQSGFNRMADGLRERERIRDLFGRHVGHDVAEAALVEPPRLGGEEREVAIFFVDLVGSTELAATRPPGEVVDLLNRFFEVVVDEVDRHGGFVNKFEGDAALAIFGAPRDLDDAAGHALAAARMIRRRLLAEVPECCAAIGVAAGTAVAGNVGARERFEYTVIGDPVNEAARLSEIAKNEPGRLLASMTTVERAGTSEATLWTAGDEVVLRGRSLPTRLAHPIAKRSRGGSRDTVSDTSAV</sequence>
<dbReference type="SMART" id="SM00304">
    <property type="entry name" value="HAMP"/>
    <property type="match status" value="1"/>
</dbReference>
<dbReference type="Proteomes" id="UP001154400">
    <property type="component" value="Chromosome"/>
</dbReference>
<feature type="transmembrane region" description="Helical" evidence="8">
    <location>
        <begin position="69"/>
        <end position="88"/>
    </location>
</feature>
<evidence type="ECO:0000256" key="3">
    <source>
        <dbReference type="ARBA" id="ARBA00022475"/>
    </source>
</evidence>
<evidence type="ECO:0000256" key="6">
    <source>
        <dbReference type="ARBA" id="ARBA00023136"/>
    </source>
</evidence>
<keyword evidence="3" id="KW-1003">Cell membrane</keyword>
<evidence type="ECO:0000256" key="2">
    <source>
        <dbReference type="ARBA" id="ARBA00005381"/>
    </source>
</evidence>
<dbReference type="PROSITE" id="PS50885">
    <property type="entry name" value="HAMP"/>
    <property type="match status" value="1"/>
</dbReference>
<evidence type="ECO:0000259" key="10">
    <source>
        <dbReference type="PROSITE" id="PS50885"/>
    </source>
</evidence>
<dbReference type="PANTHER" id="PTHR43081">
    <property type="entry name" value="ADENYLATE CYCLASE, TERMINAL-DIFFERENTIATION SPECIFIC-RELATED"/>
    <property type="match status" value="1"/>
</dbReference>
<dbReference type="AlphaFoldDB" id="A0A3S5Y5H1"/>
<dbReference type="GO" id="GO:0016301">
    <property type="term" value="F:kinase activity"/>
    <property type="evidence" value="ECO:0007669"/>
    <property type="project" value="UniProtKB-KW"/>
</dbReference>
<dbReference type="GO" id="GO:0005886">
    <property type="term" value="C:plasma membrane"/>
    <property type="evidence" value="ECO:0007669"/>
    <property type="project" value="UniProtKB-SubCell"/>
</dbReference>
<dbReference type="CDD" id="cd07302">
    <property type="entry name" value="CHD"/>
    <property type="match status" value="1"/>
</dbReference>
<keyword evidence="6 8" id="KW-0472">Membrane</keyword>
<keyword evidence="11" id="KW-0418">Kinase</keyword>
<feature type="transmembrane region" description="Helical" evidence="8">
    <location>
        <begin position="33"/>
        <end position="57"/>
    </location>
</feature>
<dbReference type="GO" id="GO:0006171">
    <property type="term" value="P:cAMP biosynthetic process"/>
    <property type="evidence" value="ECO:0007669"/>
    <property type="project" value="TreeGrafter"/>
</dbReference>
<comment type="similarity">
    <text evidence="2">Belongs to the adenylyl cyclase class-3 family.</text>
</comment>
<dbReference type="SUPFAM" id="SSF55073">
    <property type="entry name" value="Nucleotide cyclase"/>
    <property type="match status" value="1"/>
</dbReference>